<keyword evidence="2" id="KW-1133">Transmembrane helix</keyword>
<evidence type="ECO:0000313" key="4">
    <source>
        <dbReference type="Proteomes" id="UP000755104"/>
    </source>
</evidence>
<dbReference type="Proteomes" id="UP000755104">
    <property type="component" value="Unassembled WGS sequence"/>
</dbReference>
<name>A0ABS7J838_9SPHN</name>
<keyword evidence="4" id="KW-1185">Reference proteome</keyword>
<evidence type="ECO:0000256" key="2">
    <source>
        <dbReference type="SAM" id="Phobius"/>
    </source>
</evidence>
<evidence type="ECO:0000313" key="3">
    <source>
        <dbReference type="EMBL" id="MBX7483482.1"/>
    </source>
</evidence>
<dbReference type="EMBL" id="JAIGNO010000009">
    <property type="protein sequence ID" value="MBX7483482.1"/>
    <property type="molecule type" value="Genomic_DNA"/>
</dbReference>
<keyword evidence="2" id="KW-0812">Transmembrane</keyword>
<feature type="region of interest" description="Disordered" evidence="1">
    <location>
        <begin position="122"/>
        <end position="151"/>
    </location>
</feature>
<comment type="caution">
    <text evidence="3">The sequence shown here is derived from an EMBL/GenBank/DDBJ whole genome shotgun (WGS) entry which is preliminary data.</text>
</comment>
<sequence length="151" mass="17388">MRLKTRFNAKAGFADLWDYIREPRPYRWTFLTISILIPLVAIAMLAQESHFRPPDAPKVTFISTFAEGRSDEEIRQTNIENQKRKEAREAELAELREQKVEAYKTLGRATGLDVDEMEREAQIENAREEAAAEARRRELYPAGTTVDDSGE</sequence>
<organism evidence="3 4">
    <name type="scientific">Qipengyuania qiaonensis</name>
    <dbReference type="NCBI Taxonomy" id="2867240"/>
    <lineage>
        <taxon>Bacteria</taxon>
        <taxon>Pseudomonadati</taxon>
        <taxon>Pseudomonadota</taxon>
        <taxon>Alphaproteobacteria</taxon>
        <taxon>Sphingomonadales</taxon>
        <taxon>Erythrobacteraceae</taxon>
        <taxon>Qipengyuania</taxon>
    </lineage>
</organism>
<proteinExistence type="predicted"/>
<gene>
    <name evidence="3" type="ORF">K3174_13155</name>
</gene>
<protein>
    <recommendedName>
        <fullName evidence="5">ABC transporter permease</fullName>
    </recommendedName>
</protein>
<feature type="compositionally biased region" description="Basic and acidic residues" evidence="1">
    <location>
        <begin position="122"/>
        <end position="139"/>
    </location>
</feature>
<accession>A0ABS7J838</accession>
<keyword evidence="2" id="KW-0472">Membrane</keyword>
<feature type="transmembrane region" description="Helical" evidence="2">
    <location>
        <begin position="28"/>
        <end position="46"/>
    </location>
</feature>
<evidence type="ECO:0000256" key="1">
    <source>
        <dbReference type="SAM" id="MobiDB-lite"/>
    </source>
</evidence>
<evidence type="ECO:0008006" key="5">
    <source>
        <dbReference type="Google" id="ProtNLM"/>
    </source>
</evidence>
<reference evidence="3 4" key="1">
    <citation type="submission" date="2021-08" db="EMBL/GenBank/DDBJ databases">
        <title>Comparative Genomics Analysis of the Genus Qipengyuania Reveals Extensive Genetic Diversity and Metabolic Versatility, Including the Description of Fifteen Novel Species.</title>
        <authorList>
            <person name="Liu Y."/>
        </authorList>
    </citation>
    <scope>NUCLEOTIDE SEQUENCE [LARGE SCALE GENOMIC DNA]</scope>
    <source>
        <strain evidence="3 4">6D47A</strain>
    </source>
</reference>
<dbReference type="RefSeq" id="WP_221559287.1">
    <property type="nucleotide sequence ID" value="NZ_JAIGNO010000009.1"/>
</dbReference>